<evidence type="ECO:0000313" key="4">
    <source>
        <dbReference type="EMBL" id="GFO15824.1"/>
    </source>
</evidence>
<dbReference type="Gene3D" id="2.170.300.10">
    <property type="entry name" value="Tie2 ligand-binding domain superfamily"/>
    <property type="match status" value="1"/>
</dbReference>
<feature type="compositionally biased region" description="Polar residues" evidence="2">
    <location>
        <begin position="491"/>
        <end position="506"/>
    </location>
</feature>
<feature type="region of interest" description="Disordered" evidence="2">
    <location>
        <begin position="477"/>
        <end position="512"/>
    </location>
</feature>
<name>A0AAV4BBT5_9GAST</name>
<gene>
    <name evidence="4" type="ORF">PoB_004232900</name>
</gene>
<feature type="compositionally biased region" description="Basic and acidic residues" evidence="2">
    <location>
        <begin position="535"/>
        <end position="551"/>
    </location>
</feature>
<evidence type="ECO:0000256" key="2">
    <source>
        <dbReference type="SAM" id="MobiDB-lite"/>
    </source>
</evidence>
<feature type="compositionally biased region" description="Basic and acidic residues" evidence="2">
    <location>
        <begin position="481"/>
        <end position="490"/>
    </location>
</feature>
<keyword evidence="1" id="KW-0245">EGF-like domain</keyword>
<feature type="compositionally biased region" description="Polar residues" evidence="2">
    <location>
        <begin position="561"/>
        <end position="573"/>
    </location>
</feature>
<organism evidence="4 5">
    <name type="scientific">Plakobranchus ocellatus</name>
    <dbReference type="NCBI Taxonomy" id="259542"/>
    <lineage>
        <taxon>Eukaryota</taxon>
        <taxon>Metazoa</taxon>
        <taxon>Spiralia</taxon>
        <taxon>Lophotrochozoa</taxon>
        <taxon>Mollusca</taxon>
        <taxon>Gastropoda</taxon>
        <taxon>Heterobranchia</taxon>
        <taxon>Euthyneura</taxon>
        <taxon>Panpulmonata</taxon>
        <taxon>Sacoglossa</taxon>
        <taxon>Placobranchoidea</taxon>
        <taxon>Plakobranchidae</taxon>
        <taxon>Plakobranchus</taxon>
    </lineage>
</organism>
<feature type="region of interest" description="Disordered" evidence="2">
    <location>
        <begin position="529"/>
        <end position="573"/>
    </location>
</feature>
<dbReference type="Gene3D" id="2.60.120.260">
    <property type="entry name" value="Galactose-binding domain-like"/>
    <property type="match status" value="1"/>
</dbReference>
<accession>A0AAV4BBT5</accession>
<dbReference type="SUPFAM" id="SSF49785">
    <property type="entry name" value="Galactose-binding domain-like"/>
    <property type="match status" value="1"/>
</dbReference>
<keyword evidence="3" id="KW-0812">Transmembrane</keyword>
<dbReference type="PANTHER" id="PTHR24043:SF8">
    <property type="entry name" value="EGF-LIKE DOMAIN-CONTAINING PROTEIN"/>
    <property type="match status" value="1"/>
</dbReference>
<evidence type="ECO:0000256" key="3">
    <source>
        <dbReference type="SAM" id="Phobius"/>
    </source>
</evidence>
<evidence type="ECO:0000256" key="1">
    <source>
        <dbReference type="ARBA" id="ARBA00022536"/>
    </source>
</evidence>
<dbReference type="InterPro" id="IPR042635">
    <property type="entry name" value="MEGF10/SREC1/2-like"/>
</dbReference>
<dbReference type="InterPro" id="IPR008979">
    <property type="entry name" value="Galactose-bd-like_sf"/>
</dbReference>
<keyword evidence="3" id="KW-1133">Transmembrane helix</keyword>
<protein>
    <submittedName>
        <fullName evidence="4">Multiple epidermal growth factor-like domains 10</fullName>
    </submittedName>
</protein>
<comment type="caution">
    <text evidence="4">The sequence shown here is derived from an EMBL/GenBank/DDBJ whole genome shotgun (WGS) entry which is preliminary data.</text>
</comment>
<dbReference type="GO" id="GO:0005044">
    <property type="term" value="F:scavenger receptor activity"/>
    <property type="evidence" value="ECO:0007669"/>
    <property type="project" value="InterPro"/>
</dbReference>
<dbReference type="EMBL" id="BLXT01004630">
    <property type="protein sequence ID" value="GFO15824.1"/>
    <property type="molecule type" value="Genomic_DNA"/>
</dbReference>
<proteinExistence type="predicted"/>
<dbReference type="AlphaFoldDB" id="A0AAV4BBT5"/>
<feature type="transmembrane region" description="Helical" evidence="3">
    <location>
        <begin position="440"/>
        <end position="468"/>
    </location>
</feature>
<dbReference type="Proteomes" id="UP000735302">
    <property type="component" value="Unassembled WGS sequence"/>
</dbReference>
<sequence>MQKYQSNFPAYLDHFELSYQIEGSDVSTPCADPRSARVDDTTLDISCPTSDVVSHVTVSGYIVRKLCSLYISGGRNVALKQKADQAGTFIPWYASNAVDGDPGIPDDGASLRSTCSHTPPGIGDSAYWRVIFSNDVDINTFIIYNRREPGRIIDCCENRLVNFTLEAFPRSGQNMNYSYTDPGGPAQQVYTVVPSPQIGFPIKTVYIHVRENTQNDIITLCEVYALGEVVCPPGKFGRQCERNCNCAYQTEACFVSTGGCPSGCAAGYTGEDCYTRAELIRISLSPACADGTYGPGCNQTCSANCAQSAGVCNRVDGMCNQGCKPGYRAPLCTEPCAVGQFGFGCLQSCSNNCAGQDKTCNHITGECDLGCDLGYKTKQCNVSCEPGTYGKDCKETCSNHCAGESKSCHFVTGFCDQGCEEGYLRPLCTCENESSKSGQLGIGIIIGVFSTVAADLAVAAVVLGIFLWRRRKAKMTQGHKSRLEEMKKYSQTDPSGGSGLENSQGTKLHPKQRDQHVYAASVLAGEGIANNSNHPYEEVGHHYDRPRRVAEDGPYEIPLSVTKSAQSQDKNKN</sequence>
<keyword evidence="5" id="KW-1185">Reference proteome</keyword>
<keyword evidence="3" id="KW-0472">Membrane</keyword>
<dbReference type="PANTHER" id="PTHR24043">
    <property type="entry name" value="SCAVENGER RECEPTOR CLASS F"/>
    <property type="match status" value="1"/>
</dbReference>
<reference evidence="4 5" key="1">
    <citation type="journal article" date="2021" name="Elife">
        <title>Chloroplast acquisition without the gene transfer in kleptoplastic sea slugs, Plakobranchus ocellatus.</title>
        <authorList>
            <person name="Maeda T."/>
            <person name="Takahashi S."/>
            <person name="Yoshida T."/>
            <person name="Shimamura S."/>
            <person name="Takaki Y."/>
            <person name="Nagai Y."/>
            <person name="Toyoda A."/>
            <person name="Suzuki Y."/>
            <person name="Arimoto A."/>
            <person name="Ishii H."/>
            <person name="Satoh N."/>
            <person name="Nishiyama T."/>
            <person name="Hasebe M."/>
            <person name="Maruyama T."/>
            <person name="Minagawa J."/>
            <person name="Obokata J."/>
            <person name="Shigenobu S."/>
        </authorList>
    </citation>
    <scope>NUCLEOTIDE SEQUENCE [LARGE SCALE GENOMIC DNA]</scope>
</reference>
<evidence type="ECO:0000313" key="5">
    <source>
        <dbReference type="Proteomes" id="UP000735302"/>
    </source>
</evidence>